<evidence type="ECO:0000256" key="8">
    <source>
        <dbReference type="ARBA" id="ARBA00023004"/>
    </source>
</evidence>
<dbReference type="InterPro" id="IPR010949">
    <property type="entry name" value="TonB_Hb/transfer/lactofer_rcpt"/>
</dbReference>
<name>A0ABV6AE37_9HYPH</name>
<dbReference type="InterPro" id="IPR012910">
    <property type="entry name" value="Plug_dom"/>
</dbReference>
<evidence type="ECO:0000256" key="2">
    <source>
        <dbReference type="ARBA" id="ARBA00009810"/>
    </source>
</evidence>
<dbReference type="NCBIfam" id="TIGR01786">
    <property type="entry name" value="TonB-hemlactrns"/>
    <property type="match status" value="1"/>
</dbReference>
<evidence type="ECO:0000256" key="15">
    <source>
        <dbReference type="RuleBase" id="RU003357"/>
    </source>
</evidence>
<organism evidence="17 18">
    <name type="scientific">Rhizobium puerariae</name>
    <dbReference type="NCBI Taxonomy" id="1585791"/>
    <lineage>
        <taxon>Bacteria</taxon>
        <taxon>Pseudomonadati</taxon>
        <taxon>Pseudomonadota</taxon>
        <taxon>Alphaproteobacteria</taxon>
        <taxon>Hyphomicrobiales</taxon>
        <taxon>Rhizobiaceae</taxon>
        <taxon>Rhizobium/Agrobacterium group</taxon>
        <taxon>Rhizobium</taxon>
    </lineage>
</organism>
<keyword evidence="11 17" id="KW-0675">Receptor</keyword>
<evidence type="ECO:0000313" key="18">
    <source>
        <dbReference type="Proteomes" id="UP001589692"/>
    </source>
</evidence>
<dbReference type="InterPro" id="IPR037066">
    <property type="entry name" value="Plug_dom_sf"/>
</dbReference>
<evidence type="ECO:0000256" key="10">
    <source>
        <dbReference type="ARBA" id="ARBA00023136"/>
    </source>
</evidence>
<evidence type="ECO:0000256" key="4">
    <source>
        <dbReference type="ARBA" id="ARBA00022452"/>
    </source>
</evidence>
<dbReference type="CDD" id="cd01347">
    <property type="entry name" value="ligand_gated_channel"/>
    <property type="match status" value="1"/>
</dbReference>
<dbReference type="Gene3D" id="3.55.50.30">
    <property type="match status" value="1"/>
</dbReference>
<evidence type="ECO:0000256" key="11">
    <source>
        <dbReference type="ARBA" id="ARBA00023170"/>
    </source>
</evidence>
<evidence type="ECO:0000256" key="3">
    <source>
        <dbReference type="ARBA" id="ARBA00022448"/>
    </source>
</evidence>
<evidence type="ECO:0000313" key="17">
    <source>
        <dbReference type="EMBL" id="MFB9948885.1"/>
    </source>
</evidence>
<feature type="domain" description="Secretin/TonB short N-terminal" evidence="16">
    <location>
        <begin position="76"/>
        <end position="128"/>
    </location>
</feature>
<evidence type="ECO:0000256" key="9">
    <source>
        <dbReference type="ARBA" id="ARBA00023077"/>
    </source>
</evidence>
<keyword evidence="5" id="KW-0406">Ion transport</keyword>
<evidence type="ECO:0000256" key="13">
    <source>
        <dbReference type="PROSITE-ProRule" id="PRU01360"/>
    </source>
</evidence>
<dbReference type="Gene3D" id="2.170.130.10">
    <property type="entry name" value="TonB-dependent receptor, plug domain"/>
    <property type="match status" value="1"/>
</dbReference>
<comment type="caution">
    <text evidence="17">The sequence shown here is derived from an EMBL/GenBank/DDBJ whole genome shotgun (WGS) entry which is preliminary data.</text>
</comment>
<reference evidence="17 18" key="1">
    <citation type="submission" date="2024-09" db="EMBL/GenBank/DDBJ databases">
        <authorList>
            <person name="Sun Q."/>
            <person name="Mori K."/>
        </authorList>
    </citation>
    <scope>NUCLEOTIDE SEQUENCE [LARGE SCALE GENOMIC DNA]</scope>
    <source>
        <strain evidence="17 18">TBRC 4938</strain>
    </source>
</reference>
<evidence type="ECO:0000256" key="7">
    <source>
        <dbReference type="ARBA" id="ARBA00022729"/>
    </source>
</evidence>
<dbReference type="Pfam" id="PF07715">
    <property type="entry name" value="Plug"/>
    <property type="match status" value="1"/>
</dbReference>
<dbReference type="SMART" id="SM00965">
    <property type="entry name" value="STN"/>
    <property type="match status" value="1"/>
</dbReference>
<accession>A0ABV6AE37</accession>
<comment type="subcellular location">
    <subcellularLocation>
        <location evidence="1 13">Cell outer membrane</location>
        <topology evidence="1 13">Multi-pass membrane protein</topology>
    </subcellularLocation>
</comment>
<dbReference type="Pfam" id="PF00593">
    <property type="entry name" value="TonB_dep_Rec_b-barrel"/>
    <property type="match status" value="1"/>
</dbReference>
<keyword evidence="3 13" id="KW-0813">Transport</keyword>
<dbReference type="PROSITE" id="PS01156">
    <property type="entry name" value="TONB_DEPENDENT_REC_2"/>
    <property type="match status" value="1"/>
</dbReference>
<dbReference type="InterPro" id="IPR010917">
    <property type="entry name" value="TonB_rcpt_CS"/>
</dbReference>
<evidence type="ECO:0000259" key="16">
    <source>
        <dbReference type="SMART" id="SM00965"/>
    </source>
</evidence>
<dbReference type="InterPro" id="IPR011276">
    <property type="entry name" value="TonB_haem/Hb_rcpt"/>
</dbReference>
<feature type="short sequence motif" description="TonB C-terminal box" evidence="14">
    <location>
        <begin position="857"/>
        <end position="874"/>
    </location>
</feature>
<evidence type="ECO:0000256" key="5">
    <source>
        <dbReference type="ARBA" id="ARBA00022496"/>
    </source>
</evidence>
<comment type="similarity">
    <text evidence="2 13 15">Belongs to the TonB-dependent receptor family.</text>
</comment>
<dbReference type="PANTHER" id="PTHR30069:SF41">
    <property type="entry name" value="HEME_HEMOPEXIN UTILIZATION PROTEIN C"/>
    <property type="match status" value="1"/>
</dbReference>
<keyword evidence="9 15" id="KW-0798">TonB box</keyword>
<proteinExistence type="inferred from homology"/>
<keyword evidence="6 13" id="KW-0812">Transmembrane</keyword>
<protein>
    <submittedName>
        <fullName evidence="17">TonB-dependent hemoglobin/transferrin/lactoferrin family receptor</fullName>
    </submittedName>
</protein>
<evidence type="ECO:0000256" key="1">
    <source>
        <dbReference type="ARBA" id="ARBA00004571"/>
    </source>
</evidence>
<sequence length="874" mass="94678">MTCRAVKRKKDKQGKGQAAFLLLSTSVFPFVGATTHVVAQTTPTEQSVSRDGVRTFNILAQPLRDGISEFNRQSGVQVSQASGTISPAIRTNAVTGQFTPQEALRRMLSGTGVSYRFISSDSAVIGGVAQSASGVTGEDATTLDPIIITAGRKAASGSGFQGTPDWVYQEPSSVSVISRQAIQNAPVRNTRDLLDNVAGVYANRSEAQNPGIAVNIRGLQDQNRVVTMIDGARQNFQRSGHGATQRTYVDTAFIREIDVEKSGTSGVGGAGALGGSVNFRTVEADDIITGDKKWGVELNAGTGTNEFTFDGSGIAAFRLSDSFSILGGVAHKKVGEYEIGKNGELTLNDLTVDNGSVLSTGQEVLATILKAEAEFTDDLKGSLAWIRNDSEFSHGSYDTDGLVITKNTQDVLNNTITANLNWDPDSDLINLNARLWYNHTRNKEVRGASTVTNYLDWPVDYSLGTVGVSLDNTSTVDMALGALSLNYGVEAFWDRGKTEADTFYASDGTDLTASFTGATPSGNRDVYSAFANATLEHEDWLVVSGGLRYDYYKLHGNTSVFGLENVNQPVWGCIRYRFGRCVSEGWIDQLVTTYPETVLDVDNSQGEFLPTAMVAFKPYDWLQPFVKYSRSMRPPSIMETFFTGGHPGATIIQYAPNPDLVAEVGDTFEIGANITQNGLFTARDSFRFKAVGFYRQIDNYISMGTVVRPETGREHTAYVNVDGTTRMKGIELEANYDAGPWYAGISYTHLKTDFGDSYTYDGTAYEVSPSVIFVPPRNKITVDAGVRLFEEKLVLGGRISHVGGTSPNIGLLTASYVSEDYTLYDLYGSYAFNENTKLRVAVTNLTDVAYVPALGTTSYPGPGRTVTASLNFKF</sequence>
<keyword evidence="5" id="KW-0410">Iron transport</keyword>
<dbReference type="Gene3D" id="2.40.170.20">
    <property type="entry name" value="TonB-dependent receptor, beta-barrel domain"/>
    <property type="match status" value="1"/>
</dbReference>
<gene>
    <name evidence="17" type="ORF">ACFFP0_08500</name>
</gene>
<dbReference type="PROSITE" id="PS52016">
    <property type="entry name" value="TONB_DEPENDENT_REC_3"/>
    <property type="match status" value="1"/>
</dbReference>
<evidence type="ECO:0000256" key="12">
    <source>
        <dbReference type="ARBA" id="ARBA00023237"/>
    </source>
</evidence>
<dbReference type="EMBL" id="JBHMAA010000010">
    <property type="protein sequence ID" value="MFB9948885.1"/>
    <property type="molecule type" value="Genomic_DNA"/>
</dbReference>
<keyword evidence="8" id="KW-0408">Iron</keyword>
<dbReference type="NCBIfam" id="TIGR01785">
    <property type="entry name" value="TonB-hemin"/>
    <property type="match status" value="1"/>
</dbReference>
<keyword evidence="18" id="KW-1185">Reference proteome</keyword>
<dbReference type="InterPro" id="IPR036942">
    <property type="entry name" value="Beta-barrel_TonB_sf"/>
</dbReference>
<dbReference type="InterPro" id="IPR000531">
    <property type="entry name" value="Beta-barrel_TonB"/>
</dbReference>
<evidence type="ECO:0000256" key="14">
    <source>
        <dbReference type="PROSITE-ProRule" id="PRU10144"/>
    </source>
</evidence>
<dbReference type="InterPro" id="IPR039426">
    <property type="entry name" value="TonB-dep_rcpt-like"/>
</dbReference>
<dbReference type="Pfam" id="PF07660">
    <property type="entry name" value="STN"/>
    <property type="match status" value="1"/>
</dbReference>
<dbReference type="Proteomes" id="UP001589692">
    <property type="component" value="Unassembled WGS sequence"/>
</dbReference>
<dbReference type="PANTHER" id="PTHR30069">
    <property type="entry name" value="TONB-DEPENDENT OUTER MEMBRANE RECEPTOR"/>
    <property type="match status" value="1"/>
</dbReference>
<dbReference type="SUPFAM" id="SSF56935">
    <property type="entry name" value="Porins"/>
    <property type="match status" value="1"/>
</dbReference>
<dbReference type="RefSeq" id="WP_377258983.1">
    <property type="nucleotide sequence ID" value="NZ_JBHMAA010000010.1"/>
</dbReference>
<keyword evidence="7" id="KW-0732">Signal</keyword>
<keyword evidence="4 13" id="KW-1134">Transmembrane beta strand</keyword>
<dbReference type="InterPro" id="IPR011662">
    <property type="entry name" value="Secretin/TonB_short_N"/>
</dbReference>
<keyword evidence="10 13" id="KW-0472">Membrane</keyword>
<keyword evidence="12 13" id="KW-0998">Cell outer membrane</keyword>
<evidence type="ECO:0000256" key="6">
    <source>
        <dbReference type="ARBA" id="ARBA00022692"/>
    </source>
</evidence>